<name>A0AAW2R1T0_SESRA</name>
<accession>A0AAW2R1T0</accession>
<organism evidence="2">
    <name type="scientific">Sesamum radiatum</name>
    <name type="common">Black benniseed</name>
    <dbReference type="NCBI Taxonomy" id="300843"/>
    <lineage>
        <taxon>Eukaryota</taxon>
        <taxon>Viridiplantae</taxon>
        <taxon>Streptophyta</taxon>
        <taxon>Embryophyta</taxon>
        <taxon>Tracheophyta</taxon>
        <taxon>Spermatophyta</taxon>
        <taxon>Magnoliopsida</taxon>
        <taxon>eudicotyledons</taxon>
        <taxon>Gunneridae</taxon>
        <taxon>Pentapetalae</taxon>
        <taxon>asterids</taxon>
        <taxon>lamiids</taxon>
        <taxon>Lamiales</taxon>
        <taxon>Pedaliaceae</taxon>
        <taxon>Sesamum</taxon>
    </lineage>
</organism>
<dbReference type="AlphaFoldDB" id="A0AAW2R1T0"/>
<feature type="region of interest" description="Disordered" evidence="1">
    <location>
        <begin position="1"/>
        <end position="34"/>
    </location>
</feature>
<reference evidence="2" key="1">
    <citation type="submission" date="2020-06" db="EMBL/GenBank/DDBJ databases">
        <authorList>
            <person name="Li T."/>
            <person name="Hu X."/>
            <person name="Zhang T."/>
            <person name="Song X."/>
            <person name="Zhang H."/>
            <person name="Dai N."/>
            <person name="Sheng W."/>
            <person name="Hou X."/>
            <person name="Wei L."/>
        </authorList>
    </citation>
    <scope>NUCLEOTIDE SEQUENCE</scope>
    <source>
        <strain evidence="2">G02</strain>
        <tissue evidence="2">Leaf</tissue>
    </source>
</reference>
<feature type="region of interest" description="Disordered" evidence="1">
    <location>
        <begin position="49"/>
        <end position="102"/>
    </location>
</feature>
<gene>
    <name evidence="2" type="ORF">Sradi_3319900</name>
</gene>
<feature type="compositionally biased region" description="Gly residues" evidence="1">
    <location>
        <begin position="86"/>
        <end position="102"/>
    </location>
</feature>
<reference evidence="2" key="2">
    <citation type="journal article" date="2024" name="Plant">
        <title>Genomic evolution and insights into agronomic trait innovations of Sesamum species.</title>
        <authorList>
            <person name="Miao H."/>
            <person name="Wang L."/>
            <person name="Qu L."/>
            <person name="Liu H."/>
            <person name="Sun Y."/>
            <person name="Le M."/>
            <person name="Wang Q."/>
            <person name="Wei S."/>
            <person name="Zheng Y."/>
            <person name="Lin W."/>
            <person name="Duan Y."/>
            <person name="Cao H."/>
            <person name="Xiong S."/>
            <person name="Wang X."/>
            <person name="Wei L."/>
            <person name="Li C."/>
            <person name="Ma Q."/>
            <person name="Ju M."/>
            <person name="Zhao R."/>
            <person name="Li G."/>
            <person name="Mu C."/>
            <person name="Tian Q."/>
            <person name="Mei H."/>
            <person name="Zhang T."/>
            <person name="Gao T."/>
            <person name="Zhang H."/>
        </authorList>
    </citation>
    <scope>NUCLEOTIDE SEQUENCE</scope>
    <source>
        <strain evidence="2">G02</strain>
    </source>
</reference>
<proteinExistence type="predicted"/>
<evidence type="ECO:0000256" key="1">
    <source>
        <dbReference type="SAM" id="MobiDB-lite"/>
    </source>
</evidence>
<feature type="compositionally biased region" description="Gly residues" evidence="1">
    <location>
        <begin position="69"/>
        <end position="78"/>
    </location>
</feature>
<protein>
    <submittedName>
        <fullName evidence="2">Uncharacterized protein</fullName>
    </submittedName>
</protein>
<sequence length="102" mass="10699">MAVAKQRGRFSSPIATRRTVPSPSRSGSPCHHRYKGDGVVALEVWATRLDRGRRRERCPPSPPLLGQRGSWGKGAGGGRAERRSRGGVGGGGGRGRGRLGGG</sequence>
<comment type="caution">
    <text evidence="2">The sequence shown here is derived from an EMBL/GenBank/DDBJ whole genome shotgun (WGS) entry which is preliminary data.</text>
</comment>
<evidence type="ECO:0000313" key="2">
    <source>
        <dbReference type="EMBL" id="KAL0374042.1"/>
    </source>
</evidence>
<dbReference type="EMBL" id="JACGWJ010000014">
    <property type="protein sequence ID" value="KAL0374042.1"/>
    <property type="molecule type" value="Genomic_DNA"/>
</dbReference>